<evidence type="ECO:0000313" key="2">
    <source>
        <dbReference type="EMBL" id="KAK1128289.1"/>
    </source>
</evidence>
<keyword evidence="1" id="KW-0472">Membrane</keyword>
<proteinExistence type="predicted"/>
<dbReference type="Proteomes" id="UP001177670">
    <property type="component" value="Unassembled WGS sequence"/>
</dbReference>
<accession>A0AA40G085</accession>
<keyword evidence="1" id="KW-1133">Transmembrane helix</keyword>
<evidence type="ECO:0000313" key="3">
    <source>
        <dbReference type="Proteomes" id="UP001177670"/>
    </source>
</evidence>
<gene>
    <name evidence="2" type="ORF">K0M31_002759</name>
</gene>
<feature type="transmembrane region" description="Helical" evidence="1">
    <location>
        <begin position="215"/>
        <end position="236"/>
    </location>
</feature>
<keyword evidence="1" id="KW-0812">Transmembrane</keyword>
<keyword evidence="3" id="KW-1185">Reference proteome</keyword>
<dbReference type="AlphaFoldDB" id="A0AA40G085"/>
<feature type="transmembrane region" description="Helical" evidence="1">
    <location>
        <begin position="176"/>
        <end position="195"/>
    </location>
</feature>
<comment type="caution">
    <text evidence="2">The sequence shown here is derived from an EMBL/GenBank/DDBJ whole genome shotgun (WGS) entry which is preliminary data.</text>
</comment>
<dbReference type="EMBL" id="JAHYIQ010000010">
    <property type="protein sequence ID" value="KAK1128289.1"/>
    <property type="molecule type" value="Genomic_DNA"/>
</dbReference>
<reference evidence="2" key="1">
    <citation type="submission" date="2021-10" db="EMBL/GenBank/DDBJ databases">
        <title>Melipona bicolor Genome sequencing and assembly.</title>
        <authorList>
            <person name="Araujo N.S."/>
            <person name="Arias M.C."/>
        </authorList>
    </citation>
    <scope>NUCLEOTIDE SEQUENCE</scope>
    <source>
        <strain evidence="2">USP_2M_L1-L4_2017</strain>
        <tissue evidence="2">Whole body</tissue>
    </source>
</reference>
<name>A0AA40G085_9HYME</name>
<protein>
    <submittedName>
        <fullName evidence="2">Uncharacterized protein</fullName>
    </submittedName>
</protein>
<sequence>MPPSYAPLIFARVFLVIVVVLLLLLLSSSSSPSYSSLSSSSTYGLAILSREKEDFRESGRSSMATTANGDTRIAIDVATAVSRCPEYHLPVSTWGLRRSSPSTEHLSPLIASRSHASAHACTNGTEHSGSSLLDFRVVFPSFLSTSRSHLVTHGIRANEVPPFSLSASLSLTHTHTLSLSLLSFFLSLAFFVYRAGQSNTNYAANDRNEGNERSLFPFFLLSFFFSLFLACVHSVVSREEPRCPSSSTPRKASRHFPTVLIGPAYYPCWPTKREASQRQGENQQRTVMIH</sequence>
<evidence type="ECO:0000256" key="1">
    <source>
        <dbReference type="SAM" id="Phobius"/>
    </source>
</evidence>
<organism evidence="2 3">
    <name type="scientific">Melipona bicolor</name>
    <dbReference type="NCBI Taxonomy" id="60889"/>
    <lineage>
        <taxon>Eukaryota</taxon>
        <taxon>Metazoa</taxon>
        <taxon>Ecdysozoa</taxon>
        <taxon>Arthropoda</taxon>
        <taxon>Hexapoda</taxon>
        <taxon>Insecta</taxon>
        <taxon>Pterygota</taxon>
        <taxon>Neoptera</taxon>
        <taxon>Endopterygota</taxon>
        <taxon>Hymenoptera</taxon>
        <taxon>Apocrita</taxon>
        <taxon>Aculeata</taxon>
        <taxon>Apoidea</taxon>
        <taxon>Anthophila</taxon>
        <taxon>Apidae</taxon>
        <taxon>Melipona</taxon>
    </lineage>
</organism>
<feature type="transmembrane region" description="Helical" evidence="1">
    <location>
        <begin position="6"/>
        <end position="26"/>
    </location>
</feature>